<reference evidence="1" key="1">
    <citation type="submission" date="2014-12" db="EMBL/GenBank/DDBJ databases">
        <title>Insight into the proteome of Arion vulgaris.</title>
        <authorList>
            <person name="Aradska J."/>
            <person name="Bulat T."/>
            <person name="Smidak R."/>
            <person name="Sarate P."/>
            <person name="Gangsoo J."/>
            <person name="Sialana F."/>
            <person name="Bilban M."/>
            <person name="Lubec G."/>
        </authorList>
    </citation>
    <scope>NUCLEOTIDE SEQUENCE</scope>
    <source>
        <tissue evidence="1">Skin</tissue>
    </source>
</reference>
<accession>A0A0B7C1Z2</accession>
<protein>
    <submittedName>
        <fullName evidence="1">Uncharacterized protein</fullName>
    </submittedName>
</protein>
<name>A0A0B7C1Z2_9EUPU</name>
<sequence>PLHPIFTVSSPEKVLRSLPQINIEGVTPLDSPGRPVIRATHECSLTLEDSGIRADSEIRTVDLPDGVSIKYYSVNNNKESEGEGRKSPLQGQGHRKITYSKFVCTC</sequence>
<feature type="non-terminal residue" evidence="1">
    <location>
        <position position="1"/>
    </location>
</feature>
<dbReference type="AlphaFoldDB" id="A0A0B7C1Z2"/>
<dbReference type="EMBL" id="HACG01052356">
    <property type="protein sequence ID" value="CEK99227.1"/>
    <property type="molecule type" value="Transcribed_RNA"/>
</dbReference>
<proteinExistence type="predicted"/>
<gene>
    <name evidence="1" type="primary">ORF220751</name>
</gene>
<organism evidence="1">
    <name type="scientific">Arion vulgaris</name>
    <dbReference type="NCBI Taxonomy" id="1028688"/>
    <lineage>
        <taxon>Eukaryota</taxon>
        <taxon>Metazoa</taxon>
        <taxon>Spiralia</taxon>
        <taxon>Lophotrochozoa</taxon>
        <taxon>Mollusca</taxon>
        <taxon>Gastropoda</taxon>
        <taxon>Heterobranchia</taxon>
        <taxon>Euthyneura</taxon>
        <taxon>Panpulmonata</taxon>
        <taxon>Eupulmonata</taxon>
        <taxon>Stylommatophora</taxon>
        <taxon>Helicina</taxon>
        <taxon>Arionoidea</taxon>
        <taxon>Arionidae</taxon>
        <taxon>Arion</taxon>
    </lineage>
</organism>
<feature type="non-terminal residue" evidence="1">
    <location>
        <position position="106"/>
    </location>
</feature>
<evidence type="ECO:0000313" key="1">
    <source>
        <dbReference type="EMBL" id="CEK99227.1"/>
    </source>
</evidence>